<dbReference type="GO" id="GO:0004519">
    <property type="term" value="F:endonuclease activity"/>
    <property type="evidence" value="ECO:0007669"/>
    <property type="project" value="UniProtKB-KW"/>
</dbReference>
<keyword evidence="8" id="KW-0862">Zinc</keyword>
<evidence type="ECO:0000256" key="4">
    <source>
        <dbReference type="ARBA" id="ARBA00022722"/>
    </source>
</evidence>
<keyword evidence="7" id="KW-0695">RNA-directed DNA polymerase</keyword>
<dbReference type="InterPro" id="IPR001969">
    <property type="entry name" value="Aspartic_peptidase_AS"/>
</dbReference>
<dbReference type="InterPro" id="IPR012337">
    <property type="entry name" value="RNaseH-like_sf"/>
</dbReference>
<dbReference type="PROSITE" id="PS50158">
    <property type="entry name" value="ZF_CCHC"/>
    <property type="match status" value="1"/>
</dbReference>
<evidence type="ECO:0000313" key="12">
    <source>
        <dbReference type="EMBL" id="CAC5395106.1"/>
    </source>
</evidence>
<keyword evidence="13" id="KW-1185">Reference proteome</keyword>
<dbReference type="PROSITE" id="PS00141">
    <property type="entry name" value="ASP_PROTEASE"/>
    <property type="match status" value="1"/>
</dbReference>
<dbReference type="InterPro" id="IPR000477">
    <property type="entry name" value="RT_dom"/>
</dbReference>
<name>A0A6J8CHW8_MYTCO</name>
<gene>
    <name evidence="12" type="ORF">MCOR_29802</name>
</gene>
<evidence type="ECO:0000256" key="3">
    <source>
        <dbReference type="ARBA" id="ARBA00022695"/>
    </source>
</evidence>
<protein>
    <recommendedName>
        <fullName evidence="1">RNA-directed DNA polymerase</fullName>
        <ecNumber evidence="1">2.7.7.49</ecNumber>
    </recommendedName>
</protein>
<dbReference type="OrthoDB" id="8065943at2759"/>
<dbReference type="GO" id="GO:0003964">
    <property type="term" value="F:RNA-directed DNA polymerase activity"/>
    <property type="evidence" value="ECO:0007669"/>
    <property type="project" value="UniProtKB-KW"/>
</dbReference>
<dbReference type="InterPro" id="IPR050951">
    <property type="entry name" value="Retrovirus_Pol_polyprotein"/>
</dbReference>
<keyword evidence="3" id="KW-0548">Nucleotidyltransferase</keyword>
<dbReference type="InterPro" id="IPR036397">
    <property type="entry name" value="RNaseH_sf"/>
</dbReference>
<keyword evidence="2" id="KW-0808">Transferase</keyword>
<dbReference type="Proteomes" id="UP000507470">
    <property type="component" value="Unassembled WGS sequence"/>
</dbReference>
<dbReference type="SUPFAM" id="SSF53098">
    <property type="entry name" value="Ribonuclease H-like"/>
    <property type="match status" value="1"/>
</dbReference>
<accession>A0A6J8CHW8</accession>
<dbReference type="Gene3D" id="4.10.60.10">
    <property type="entry name" value="Zinc finger, CCHC-type"/>
    <property type="match status" value="1"/>
</dbReference>
<dbReference type="GO" id="GO:0003676">
    <property type="term" value="F:nucleic acid binding"/>
    <property type="evidence" value="ECO:0007669"/>
    <property type="project" value="InterPro"/>
</dbReference>
<evidence type="ECO:0000256" key="5">
    <source>
        <dbReference type="ARBA" id="ARBA00022759"/>
    </source>
</evidence>
<dbReference type="PROSITE" id="PS50175">
    <property type="entry name" value="ASP_PROT_RETROV"/>
    <property type="match status" value="1"/>
</dbReference>
<evidence type="ECO:0000256" key="6">
    <source>
        <dbReference type="ARBA" id="ARBA00022801"/>
    </source>
</evidence>
<dbReference type="GO" id="GO:0008270">
    <property type="term" value="F:zinc ion binding"/>
    <property type="evidence" value="ECO:0007669"/>
    <property type="project" value="UniProtKB-KW"/>
</dbReference>
<dbReference type="GO" id="GO:0004190">
    <property type="term" value="F:aspartic-type endopeptidase activity"/>
    <property type="evidence" value="ECO:0007669"/>
    <property type="project" value="InterPro"/>
</dbReference>
<dbReference type="InterPro" id="IPR001995">
    <property type="entry name" value="Peptidase_A2_cat"/>
</dbReference>
<keyword evidence="4" id="KW-0540">Nuclease</keyword>
<feature type="domain" description="Integrase catalytic" evidence="11">
    <location>
        <begin position="760"/>
        <end position="927"/>
    </location>
</feature>
<reference evidence="12 13" key="1">
    <citation type="submission" date="2020-06" db="EMBL/GenBank/DDBJ databases">
        <authorList>
            <person name="Li R."/>
            <person name="Bekaert M."/>
        </authorList>
    </citation>
    <scope>NUCLEOTIDE SEQUENCE [LARGE SCALE GENOMIC DNA]</scope>
    <source>
        <strain evidence="13">wild</strain>
    </source>
</reference>
<dbReference type="CDD" id="cd00303">
    <property type="entry name" value="retropepsin_like"/>
    <property type="match status" value="1"/>
</dbReference>
<evidence type="ECO:0000259" key="11">
    <source>
        <dbReference type="PROSITE" id="PS50994"/>
    </source>
</evidence>
<dbReference type="PANTHER" id="PTHR37984">
    <property type="entry name" value="PROTEIN CBG26694"/>
    <property type="match status" value="1"/>
</dbReference>
<dbReference type="Gene3D" id="2.40.70.10">
    <property type="entry name" value="Acid Proteases"/>
    <property type="match status" value="1"/>
</dbReference>
<dbReference type="AlphaFoldDB" id="A0A6J8CHW8"/>
<dbReference type="SUPFAM" id="SSF56672">
    <property type="entry name" value="DNA/RNA polymerases"/>
    <property type="match status" value="1"/>
</dbReference>
<dbReference type="Pfam" id="PF00078">
    <property type="entry name" value="RVT_1"/>
    <property type="match status" value="1"/>
</dbReference>
<dbReference type="PROSITE" id="PS50994">
    <property type="entry name" value="INTEGRASE"/>
    <property type="match status" value="1"/>
</dbReference>
<dbReference type="EC" id="2.7.7.49" evidence="1"/>
<dbReference type="PANTHER" id="PTHR37984:SF5">
    <property type="entry name" value="PROTEIN NYNRIN-LIKE"/>
    <property type="match status" value="1"/>
</dbReference>
<evidence type="ECO:0000313" key="13">
    <source>
        <dbReference type="Proteomes" id="UP000507470"/>
    </source>
</evidence>
<dbReference type="Gene3D" id="3.30.420.10">
    <property type="entry name" value="Ribonuclease H-like superfamily/Ribonuclease H"/>
    <property type="match status" value="1"/>
</dbReference>
<dbReference type="Gene3D" id="3.30.70.270">
    <property type="match status" value="1"/>
</dbReference>
<sequence length="932" mass="107064">MTEPQGNVHFNHTNIITPPMYNGSGNPSNWLLYFRKWIKINSISNEIACHYLPFYLKESAKVWFDGLNENIQNSTENLEIGLVERFSGDKDDTELDVKQKENESVLEFFDRLRIITKNSEIPEHLEFIMGKKGLLPKLTTSIVLSNPKNLNELKQAAVIAEKCANVHKTIENSDCSNLNVIMQNKDLDEITEKIKVQIPQMNEYRNNKVNIITKQNYVCKYCGMSYYHKNHNCKARNKECFNCKKVGHLARVCFTKSFRNVIKTKSFKSRQKLHKKKRENIFINLMTNIEGNTVNVDILGIKTKGLIDTGAAISCISSSLFNKLDKTKIKVNLSKIHNVYGVGGEGISVKGQVKLPLKFDKEPVVYQNFYIIDKIQHSLIIGNDFLEYNKANIDYPTKTLNLYDGIAQIALISTKRNEAKTLKYIELPARKISIIPVKIPKQYVGFEPSQSLHNKKYYSKTFEEHLQHLDEVFTRLRKANFTLKPQKCHFAVKKVNYLGHIISKDGVKISFENLKQALTTAPVLSYPDMSKPFILTCDASGSAIGYILGQLDENGKERVISYSGRALRNNELNWTITEKECLAVLEGITKNKVYLSHARFKVYTDHQALVWLHKSKDTNSRLGRWALELQNYDFEIIYKEGKKNTNADALSRIPYKEIENEIHPKLVVNSLLENQIKTEIKFEYANEKPLIATIEKNDVDLNDVSDISKMQRECDQLIPLIKYLETGENQKKEARNICYERDHYRLGQSGELIHLHRSRTKGGPKAESMIEQLVLPKCLKTRFFINIMTILVIQASNAHTLQYILNITGQTQEKTEIAEVLYNDVFSRFGAPRSIVSDRGANFCSKLIQALCELFEVQRYHTSSYHPQTNSTCERMNRTIAQTLRTLVAKDQSNWHKLIPSVMMALRMSTNTESTGYSPFQMLFGKRNELAI</sequence>
<dbReference type="InterPro" id="IPR001584">
    <property type="entry name" value="Integrase_cat-core"/>
</dbReference>
<evidence type="ECO:0000259" key="10">
    <source>
        <dbReference type="PROSITE" id="PS50175"/>
    </source>
</evidence>
<dbReference type="InterPro" id="IPR001878">
    <property type="entry name" value="Znf_CCHC"/>
</dbReference>
<dbReference type="InterPro" id="IPR043502">
    <property type="entry name" value="DNA/RNA_pol_sf"/>
</dbReference>
<dbReference type="GO" id="GO:0006508">
    <property type="term" value="P:proteolysis"/>
    <property type="evidence" value="ECO:0007669"/>
    <property type="project" value="InterPro"/>
</dbReference>
<dbReference type="SUPFAM" id="SSF50630">
    <property type="entry name" value="Acid proteases"/>
    <property type="match status" value="1"/>
</dbReference>
<dbReference type="Pfam" id="PF17917">
    <property type="entry name" value="RT_RNaseH"/>
    <property type="match status" value="1"/>
</dbReference>
<keyword evidence="5" id="KW-0255">Endonuclease</keyword>
<proteinExistence type="predicted"/>
<dbReference type="InterPro" id="IPR021109">
    <property type="entry name" value="Peptidase_aspartic_dom_sf"/>
</dbReference>
<dbReference type="GO" id="GO:0015074">
    <property type="term" value="P:DNA integration"/>
    <property type="evidence" value="ECO:0007669"/>
    <property type="project" value="InterPro"/>
</dbReference>
<dbReference type="CDD" id="cd09274">
    <property type="entry name" value="RNase_HI_RT_Ty3"/>
    <property type="match status" value="1"/>
</dbReference>
<evidence type="ECO:0000256" key="1">
    <source>
        <dbReference type="ARBA" id="ARBA00012493"/>
    </source>
</evidence>
<evidence type="ECO:0000256" key="2">
    <source>
        <dbReference type="ARBA" id="ARBA00022679"/>
    </source>
</evidence>
<feature type="domain" description="Peptidase A2" evidence="10">
    <location>
        <begin position="303"/>
        <end position="385"/>
    </location>
</feature>
<evidence type="ECO:0000259" key="9">
    <source>
        <dbReference type="PROSITE" id="PS50158"/>
    </source>
</evidence>
<evidence type="ECO:0000256" key="8">
    <source>
        <dbReference type="PROSITE-ProRule" id="PRU00047"/>
    </source>
</evidence>
<dbReference type="InterPro" id="IPR041373">
    <property type="entry name" value="RT_RNaseH"/>
</dbReference>
<organism evidence="12 13">
    <name type="scientific">Mytilus coruscus</name>
    <name type="common">Sea mussel</name>
    <dbReference type="NCBI Taxonomy" id="42192"/>
    <lineage>
        <taxon>Eukaryota</taxon>
        <taxon>Metazoa</taxon>
        <taxon>Spiralia</taxon>
        <taxon>Lophotrochozoa</taxon>
        <taxon>Mollusca</taxon>
        <taxon>Bivalvia</taxon>
        <taxon>Autobranchia</taxon>
        <taxon>Pteriomorphia</taxon>
        <taxon>Mytilida</taxon>
        <taxon>Mytiloidea</taxon>
        <taxon>Mytilidae</taxon>
        <taxon>Mytilinae</taxon>
        <taxon>Mytilus</taxon>
    </lineage>
</organism>
<keyword evidence="6" id="KW-0378">Hydrolase</keyword>
<keyword evidence="8" id="KW-0479">Metal-binding</keyword>
<feature type="domain" description="CCHC-type" evidence="9">
    <location>
        <begin position="240"/>
        <end position="253"/>
    </location>
</feature>
<evidence type="ECO:0000256" key="7">
    <source>
        <dbReference type="ARBA" id="ARBA00022918"/>
    </source>
</evidence>
<keyword evidence="8" id="KW-0863">Zinc-finger</keyword>
<dbReference type="InterPro" id="IPR043128">
    <property type="entry name" value="Rev_trsase/Diguanyl_cyclase"/>
</dbReference>
<dbReference type="EMBL" id="CACVKT020005429">
    <property type="protein sequence ID" value="CAC5395106.1"/>
    <property type="molecule type" value="Genomic_DNA"/>
</dbReference>